<accession>D1PLK8</accession>
<protein>
    <submittedName>
        <fullName evidence="1">Uncharacterized protein</fullName>
    </submittedName>
</protein>
<name>D1PLK8_9FIRM</name>
<proteinExistence type="predicted"/>
<comment type="caution">
    <text evidence="1">The sequence shown here is derived from an EMBL/GenBank/DDBJ whole genome shotgun (WGS) entry which is preliminary data.</text>
</comment>
<gene>
    <name evidence="1" type="ORF">SUBVAR_05224</name>
</gene>
<evidence type="ECO:0000313" key="1">
    <source>
        <dbReference type="EMBL" id="EFB76307.1"/>
    </source>
</evidence>
<evidence type="ECO:0000313" key="2">
    <source>
        <dbReference type="Proteomes" id="UP000003438"/>
    </source>
</evidence>
<dbReference type="STRING" id="411471.SUBVAR_05224"/>
<organism evidence="1 2">
    <name type="scientific">Subdoligranulum variabile DSM 15176</name>
    <dbReference type="NCBI Taxonomy" id="411471"/>
    <lineage>
        <taxon>Bacteria</taxon>
        <taxon>Bacillati</taxon>
        <taxon>Bacillota</taxon>
        <taxon>Clostridia</taxon>
        <taxon>Eubacteriales</taxon>
        <taxon>Oscillospiraceae</taxon>
        <taxon>Subdoligranulum</taxon>
    </lineage>
</organism>
<dbReference type="HOGENOM" id="CLU_2792452_0_0_9"/>
<reference evidence="1" key="1">
    <citation type="submission" date="2009-12" db="EMBL/GenBank/DDBJ databases">
        <authorList>
            <person name="Weinstock G."/>
            <person name="Sodergren E."/>
            <person name="Clifton S."/>
            <person name="Fulton L."/>
            <person name="Fulton B."/>
            <person name="Courtney L."/>
            <person name="Fronick C."/>
            <person name="Harrison M."/>
            <person name="Strong C."/>
            <person name="Farmer C."/>
            <person name="Delahaunty K."/>
            <person name="Markovic C."/>
            <person name="Hall O."/>
            <person name="Minx P."/>
            <person name="Tomlinson C."/>
            <person name="Mitreva M."/>
            <person name="Nelson J."/>
            <person name="Hou S."/>
            <person name="Wollam A."/>
            <person name="Pepin K.H."/>
            <person name="Johnson M."/>
            <person name="Bhonagiri V."/>
            <person name="Nash W.E."/>
            <person name="Warren W."/>
            <person name="Chinwalla A."/>
            <person name="Mardis E.R."/>
            <person name="Wilson R.K."/>
        </authorList>
    </citation>
    <scope>NUCLEOTIDE SEQUENCE [LARGE SCALE GENOMIC DNA]</scope>
    <source>
        <strain evidence="1">DSM 15176</strain>
    </source>
</reference>
<keyword evidence="2" id="KW-1185">Reference proteome</keyword>
<sequence>MVQGHGAVMERFLGIVLLFVAVLQPPQGRPAFGSRFCRSPPAARLSATQNKFVSSKHPPFILYNHNPA</sequence>
<dbReference type="EMBL" id="ACBY02000021">
    <property type="protein sequence ID" value="EFB76307.1"/>
    <property type="molecule type" value="Genomic_DNA"/>
</dbReference>
<dbReference type="AlphaFoldDB" id="D1PLK8"/>
<dbReference type="Proteomes" id="UP000003438">
    <property type="component" value="Unassembled WGS sequence"/>
</dbReference>